<evidence type="ECO:0000256" key="1">
    <source>
        <dbReference type="SAM" id="MobiDB-lite"/>
    </source>
</evidence>
<dbReference type="GO" id="GO:0005759">
    <property type="term" value="C:mitochondrial matrix"/>
    <property type="evidence" value="ECO:0007669"/>
    <property type="project" value="InterPro"/>
</dbReference>
<name>A0A8S1NJV6_PARPR</name>
<dbReference type="PANTHER" id="PTHR10826">
    <property type="entry name" value="COMPLEMENT COMPONENT 1"/>
    <property type="match status" value="1"/>
</dbReference>
<proteinExistence type="predicted"/>
<keyword evidence="3" id="KW-1185">Reference proteome</keyword>
<dbReference type="InterPro" id="IPR003428">
    <property type="entry name" value="MAM33"/>
</dbReference>
<feature type="region of interest" description="Disordered" evidence="1">
    <location>
        <begin position="97"/>
        <end position="134"/>
    </location>
</feature>
<reference evidence="2" key="1">
    <citation type="submission" date="2021-01" db="EMBL/GenBank/DDBJ databases">
        <authorList>
            <consortium name="Genoscope - CEA"/>
            <person name="William W."/>
        </authorList>
    </citation>
    <scope>NUCLEOTIDE SEQUENCE</scope>
</reference>
<dbReference type="OMA" id="RWLNNVK"/>
<dbReference type="FunFam" id="3.10.280.10:FF:000013">
    <property type="entry name" value="Uncharacterized protein"/>
    <property type="match status" value="1"/>
</dbReference>
<dbReference type="AlphaFoldDB" id="A0A8S1NJV6"/>
<evidence type="ECO:0000313" key="3">
    <source>
        <dbReference type="Proteomes" id="UP000688137"/>
    </source>
</evidence>
<evidence type="ECO:0008006" key="4">
    <source>
        <dbReference type="Google" id="ProtNLM"/>
    </source>
</evidence>
<dbReference type="Pfam" id="PF02330">
    <property type="entry name" value="MAM33"/>
    <property type="match status" value="1"/>
</dbReference>
<evidence type="ECO:0000313" key="2">
    <source>
        <dbReference type="EMBL" id="CAD8089753.1"/>
    </source>
</evidence>
<comment type="caution">
    <text evidence="2">The sequence shown here is derived from an EMBL/GenBank/DDBJ whole genome shotgun (WGS) entry which is preliminary data.</text>
</comment>
<protein>
    <recommendedName>
        <fullName evidence="4">Mitochondrial glycoprotein</fullName>
    </recommendedName>
</protein>
<accession>A0A8S1NJV6</accession>
<dbReference type="Proteomes" id="UP000688137">
    <property type="component" value="Unassembled WGS sequence"/>
</dbReference>
<dbReference type="EMBL" id="CAJJDM010000087">
    <property type="protein sequence ID" value="CAD8089753.1"/>
    <property type="molecule type" value="Genomic_DNA"/>
</dbReference>
<dbReference type="PANTHER" id="PTHR10826:SF1">
    <property type="entry name" value="COMPLEMENT COMPONENT 1 Q SUBCOMPONENT-BINDING PROTEIN, MITOCHONDRIAL"/>
    <property type="match status" value="1"/>
</dbReference>
<sequence length="247" mass="28924">MISKIPLRLLNTIKPLQMRRVFAPFCTQLEKVNKTGQKLVKIVEKELKYEKTNYVEDDSVTEFIEESGFQLIDDENNHEVTLEKKVGDVKVIVQFQSRQPNSEEEEPEEPEEQQKKNKQNQQEEEEEEQQETQSDFADFTVYLQKSNGQILCYECTTTQGEVNVNLVSLIKDLEAHKKIPRYERGLQDYSGPDFITLDEKLQLALVDYLKGYGINDDLGAFIEHYSLDKEQRLYIQWLNSLTTFLKN</sequence>
<gene>
    <name evidence="2" type="ORF">PPRIM_AZ9-3.1.T0840098</name>
</gene>
<feature type="compositionally biased region" description="Acidic residues" evidence="1">
    <location>
        <begin position="102"/>
        <end position="111"/>
    </location>
</feature>
<organism evidence="2 3">
    <name type="scientific">Paramecium primaurelia</name>
    <dbReference type="NCBI Taxonomy" id="5886"/>
    <lineage>
        <taxon>Eukaryota</taxon>
        <taxon>Sar</taxon>
        <taxon>Alveolata</taxon>
        <taxon>Ciliophora</taxon>
        <taxon>Intramacronucleata</taxon>
        <taxon>Oligohymenophorea</taxon>
        <taxon>Peniculida</taxon>
        <taxon>Parameciidae</taxon>
        <taxon>Paramecium</taxon>
    </lineage>
</organism>